<dbReference type="InterPro" id="IPR050708">
    <property type="entry name" value="T6SS_VgrG/RHS"/>
</dbReference>
<dbReference type="PANTHER" id="PTHR32305">
    <property type="match status" value="1"/>
</dbReference>
<reference evidence="5 6" key="1">
    <citation type="submission" date="2014-02" db="EMBL/GenBank/DDBJ databases">
        <title>The small core and large imbalanced accessory genome model reveals a collaborative survival strategy of Sorangium cellulosum strains in nature.</title>
        <authorList>
            <person name="Han K."/>
            <person name="Peng R."/>
            <person name="Blom J."/>
            <person name="Li Y.-Z."/>
        </authorList>
    </citation>
    <scope>NUCLEOTIDE SEQUENCE [LARGE SCALE GENOMIC DNA]</scope>
    <source>
        <strain evidence="5 6">So0007-03</strain>
    </source>
</reference>
<gene>
    <name evidence="5" type="ORF">BE21_56690</name>
</gene>
<evidence type="ECO:0000313" key="5">
    <source>
        <dbReference type="EMBL" id="KYG01218.1"/>
    </source>
</evidence>
<dbReference type="SUPFAM" id="SSF63829">
    <property type="entry name" value="Calcium-dependent phosphotriesterase"/>
    <property type="match status" value="1"/>
</dbReference>
<dbReference type="Pfam" id="PF05593">
    <property type="entry name" value="RHS_repeat"/>
    <property type="match status" value="3"/>
</dbReference>
<evidence type="ECO:0000313" key="6">
    <source>
        <dbReference type="Proteomes" id="UP000075502"/>
    </source>
</evidence>
<keyword evidence="1" id="KW-0677">Repeat</keyword>
<dbReference type="InterPro" id="IPR056823">
    <property type="entry name" value="TEN-like_YD-shell"/>
</dbReference>
<dbReference type="InterPro" id="IPR031325">
    <property type="entry name" value="RHS_repeat"/>
</dbReference>
<feature type="compositionally biased region" description="Gly residues" evidence="2">
    <location>
        <begin position="118"/>
        <end position="164"/>
    </location>
</feature>
<feature type="domain" description="Teneurin-like YD-shell" evidence="4">
    <location>
        <begin position="952"/>
        <end position="1210"/>
    </location>
</feature>
<comment type="caution">
    <text evidence="5">The sequence shown here is derived from an EMBL/GenBank/DDBJ whole genome shotgun (WGS) entry which is preliminary data.</text>
</comment>
<dbReference type="InterPro" id="IPR006530">
    <property type="entry name" value="YD"/>
</dbReference>
<feature type="region of interest" description="Disordered" evidence="2">
    <location>
        <begin position="118"/>
        <end position="180"/>
    </location>
</feature>
<organism evidence="5 6">
    <name type="scientific">Sorangium cellulosum</name>
    <name type="common">Polyangium cellulosum</name>
    <dbReference type="NCBI Taxonomy" id="56"/>
    <lineage>
        <taxon>Bacteria</taxon>
        <taxon>Pseudomonadati</taxon>
        <taxon>Myxococcota</taxon>
        <taxon>Polyangia</taxon>
        <taxon>Polyangiales</taxon>
        <taxon>Polyangiaceae</taxon>
        <taxon>Sorangium</taxon>
    </lineage>
</organism>
<sequence>MNPEQTARLRNTLPGVGGILDDVAALLAKDAGTLDLKDVTATALLEAQAEQKYLAARQAVYQSLFEQRLQVDDRALKMLDRTPGPLAYPRRMARTAPVPNIPAIPGMNPGVFVMGGGGGGGGSGARGGNGSKNGQGSDGKNGGSGAGSGGKSACGSPGKDGGGCPQHHGGSSSGAASHGDPIDVITGRVFTAPVVDLDLPGPLPLEFARSYSTTSRERDIGLGHGWTHSFAWEVELRRGGGAKVWTDDGLDVSFGVVERDTGVIGPHGWVLHRHDEGFALDVPDGTRRIFEPDLGDPARRRFRLAAALDRAGNRIQLHYGGKSLSRIVDSVGRIIRVLTTREGRIAALEIVCASGRVVRAATYEHDPEGNLAKVTDADGHATAYTYDDDHRLSSYRLPTGLVFFFRYDREGRGIETWGEHESGVDPCLADGLPELLADRHTRAKGIHHVKIDYGPDGYSEVADAACVFRYFGNAHGKADKVVANGRVFTRTYDARGHLTSYTDAMGATTRWERDLLGNETRVIDALGQEMRIERLPNGDITRVVDPDGGETVVEYTKDAVLIKDPTGALFELRYDPRGLPLQTMAPNGRGRRYRYDDHANAVEASDERGVVLWQATYDELGRCTSVHDESGAVTSYRYSNKGLLVSIEEPGGQIWRFAHDGLGNVIEEIDPGGRTTALVRGGTGSLAEARLPDGSTVRLRYDRKERLVRIVKARGETYSLKLGPTGLKESERTFDGREISYEHDLAGRVVRVSFANGHAVFLERDLLGRIVKRTRADGTEETFEHDFRDDVLAAETASGRVEFVRNAAGAIVKERQIVGGEVFEVQVEHDTIGLPVRLRTSLDHTAEWRRNYAGHSFTLRLDEAEEMEVRLDLAGREIERALSRGGRVLQRYDLAGRLAERQVTSPALERRVRPGEPAWTGAREPATTIHQRMEYSASSELAALWDARYGWTRYQHDALGQLVAVVPEGARGELFAYDPAGNVHDVSGTGASREYGGGDLLVRAGAIALVWDELGRLAERRARTDAGERVTSYRWAEAGTLSEVVLPDGSVIEYAYDAFARRLKKEVYRRGADGSRQLLRRTRFYWHGSTLLHEITDADEVRFERRYCFDDDGEPLAHREIVRRGGETREGAWVYYVNDLAGFPERLLGGDGQIIAEIARTAWGEAAMREGARAATPLRFLGHYADAETGLHYNRYRYYDPALGRYISPDPVEPLGGLNTFAYARNDPFGYGDPWGLVYTRIVDNSTRPATVLYEGYNIDEARNKKPEAGGQIPHSYHKNSCAETQALQRMKNDITAEVESEQSTAKKRGTKRQPFVPMTSEEKEAEVNRRLKAKFDNPNISIETFQSKGGNRVNPCDLCQQMFANLGISHAVVGEEGKRGKFGKYRRR</sequence>
<evidence type="ECO:0000259" key="4">
    <source>
        <dbReference type="Pfam" id="PF25023"/>
    </source>
</evidence>
<dbReference type="Pfam" id="PF20148">
    <property type="entry name" value="DUF6531"/>
    <property type="match status" value="1"/>
</dbReference>
<feature type="compositionally biased region" description="Low complexity" evidence="2">
    <location>
        <begin position="167"/>
        <end position="179"/>
    </location>
</feature>
<evidence type="ECO:0000256" key="1">
    <source>
        <dbReference type="ARBA" id="ARBA00022737"/>
    </source>
</evidence>
<dbReference type="InterPro" id="IPR045351">
    <property type="entry name" value="DUF6531"/>
</dbReference>
<dbReference type="NCBIfam" id="TIGR01643">
    <property type="entry name" value="YD_repeat_2x"/>
    <property type="match status" value="3"/>
</dbReference>
<dbReference type="Proteomes" id="UP000075502">
    <property type="component" value="Unassembled WGS sequence"/>
</dbReference>
<dbReference type="EMBL" id="JEME01003318">
    <property type="protein sequence ID" value="KYG01218.1"/>
    <property type="molecule type" value="Genomic_DNA"/>
</dbReference>
<proteinExistence type="predicted"/>
<evidence type="ECO:0000259" key="3">
    <source>
        <dbReference type="Pfam" id="PF20148"/>
    </source>
</evidence>
<dbReference type="InterPro" id="IPR022385">
    <property type="entry name" value="Rhs_assc_core"/>
</dbReference>
<feature type="domain" description="DUF6531" evidence="3">
    <location>
        <begin position="179"/>
        <end position="254"/>
    </location>
</feature>
<name>A0A150T9U0_SORCE</name>
<dbReference type="NCBIfam" id="TIGR03696">
    <property type="entry name" value="Rhs_assc_core"/>
    <property type="match status" value="1"/>
</dbReference>
<dbReference type="Pfam" id="PF25023">
    <property type="entry name" value="TEN_YD-shell"/>
    <property type="match status" value="1"/>
</dbReference>
<evidence type="ECO:0000256" key="2">
    <source>
        <dbReference type="SAM" id="MobiDB-lite"/>
    </source>
</evidence>
<accession>A0A150T9U0</accession>
<dbReference type="Gene3D" id="2.180.10.10">
    <property type="entry name" value="RHS repeat-associated core"/>
    <property type="match status" value="3"/>
</dbReference>
<dbReference type="PANTHER" id="PTHR32305:SF15">
    <property type="entry name" value="PROTEIN RHSA-RELATED"/>
    <property type="match status" value="1"/>
</dbReference>
<protein>
    <submittedName>
        <fullName evidence="5">Uncharacterized protein</fullName>
    </submittedName>
</protein>